<accession>A0A3S4ZPB9</accession>
<feature type="region of interest" description="Disordered" evidence="1">
    <location>
        <begin position="425"/>
        <end position="477"/>
    </location>
</feature>
<comment type="caution">
    <text evidence="2">The sequence shown here is derived from an EMBL/GenBank/DDBJ whole genome shotgun (WGS) entry which is preliminary data.</text>
</comment>
<organism evidence="2 3">
    <name type="scientific">Protopolystoma xenopodis</name>
    <dbReference type="NCBI Taxonomy" id="117903"/>
    <lineage>
        <taxon>Eukaryota</taxon>
        <taxon>Metazoa</taxon>
        <taxon>Spiralia</taxon>
        <taxon>Lophotrochozoa</taxon>
        <taxon>Platyhelminthes</taxon>
        <taxon>Monogenea</taxon>
        <taxon>Polyopisthocotylea</taxon>
        <taxon>Polystomatidea</taxon>
        <taxon>Polystomatidae</taxon>
        <taxon>Protopolystoma</taxon>
    </lineage>
</organism>
<gene>
    <name evidence="2" type="ORF">PXEA_LOCUS1893</name>
</gene>
<feature type="region of interest" description="Disordered" evidence="1">
    <location>
        <begin position="748"/>
        <end position="798"/>
    </location>
</feature>
<feature type="region of interest" description="Disordered" evidence="1">
    <location>
        <begin position="499"/>
        <end position="565"/>
    </location>
</feature>
<proteinExistence type="predicted"/>
<sequence length="882" mass="94746">MLYHYKKPACSRSGCLGWSTSQCPSIETGPGSSSVVAADSGSSCCREVPRWPGFARSDQPTSRLATPVPLVSAAQPVVMRSGPMFSQSSGVAGPVDASSATTATSTVMATAAAAASLVRRLDCLLLAPGPHYPVVPLAGGLDLTGSKTEPRGCDLTSGLAVRASRETRAEVEEYVAARLQSREPRPPRVASVGRDSGSGPLASVELSRQSGDLAAGPHLPAYLCPQTQFRLAQGHRPQPLQLAYPSPLMATVSSTARLQPQAHLHMPYCALAQGLSSLPPAPAGYCQARLILTLADSAQQQVGPPPPSHPNESLLPSHLLLSQPASTLTVCHHSGSSAALYAPSRLLPSSHAVNTSLPFTDRQAWLRHGLEPASFSNGLDRLETQIRQNTLKCCTPLPVALTADSVPSFTQQPISTSSSSISLSLSLSHSHSPSTSPSSSLSPSPSISPSPSASSSTSSSTSRSPSPSPSQSPLPTASATHLACPVAMFAQPKAFSSYPYTHPPLPHSQPQQPDQCDLHQPYQHQHQHQMQLQLQPQHQHLHQHQQQQQRQPPSHPQSHQHAQVQFSAHPPLPLLQITTGQRALYAAPFLAGSAPNLVGASGHPNLLPVHRHHPACRFAQLMSQPPVCPPSRGRPMQTLICLRCLSIRNWTAFEEWKRVEGYGTAAHQLHNPDSNAARRRQFGPIENREDWNAMTTGEDAELRQEGVTSEDQEDDGIDVILKDIKTQLKPLHQMRYTTHQIGLFPAASAATGQPDRDCRQPHPMDGPLLSARQPQPQHDSGSVAARLPETREPGLGDYEGAWKRGESSWTLNVSKSHTCPHSVGISNCRRSDRQRQPMTTVGFRDLETRVEELAFDPGVVLPSSVAPRGVSYALNRCDSDAF</sequence>
<feature type="compositionally biased region" description="Basic and acidic residues" evidence="1">
    <location>
        <begin position="788"/>
        <end position="798"/>
    </location>
</feature>
<protein>
    <submittedName>
        <fullName evidence="2">Uncharacterized protein</fullName>
    </submittedName>
</protein>
<keyword evidence="3" id="KW-1185">Reference proteome</keyword>
<dbReference type="EMBL" id="CAAALY010004003">
    <property type="protein sequence ID" value="VEL08453.1"/>
    <property type="molecule type" value="Genomic_DNA"/>
</dbReference>
<evidence type="ECO:0000313" key="3">
    <source>
        <dbReference type="Proteomes" id="UP000784294"/>
    </source>
</evidence>
<evidence type="ECO:0000313" key="2">
    <source>
        <dbReference type="EMBL" id="VEL08453.1"/>
    </source>
</evidence>
<dbReference type="AlphaFoldDB" id="A0A3S4ZPB9"/>
<name>A0A3S4ZPB9_9PLAT</name>
<feature type="compositionally biased region" description="Low complexity" evidence="1">
    <location>
        <begin position="425"/>
        <end position="465"/>
    </location>
</feature>
<reference evidence="2" key="1">
    <citation type="submission" date="2018-11" db="EMBL/GenBank/DDBJ databases">
        <authorList>
            <consortium name="Pathogen Informatics"/>
        </authorList>
    </citation>
    <scope>NUCLEOTIDE SEQUENCE</scope>
</reference>
<dbReference type="Proteomes" id="UP000784294">
    <property type="component" value="Unassembled WGS sequence"/>
</dbReference>
<feature type="compositionally biased region" description="Low complexity" evidence="1">
    <location>
        <begin position="508"/>
        <end position="565"/>
    </location>
</feature>
<evidence type="ECO:0000256" key="1">
    <source>
        <dbReference type="SAM" id="MobiDB-lite"/>
    </source>
</evidence>
<feature type="region of interest" description="Disordered" evidence="1">
    <location>
        <begin position="179"/>
        <end position="204"/>
    </location>
</feature>